<accession>U6LPX0</accession>
<dbReference type="AlphaFoldDB" id="U6LPX0"/>
<organism evidence="3 4">
    <name type="scientific">Eimeria brunetti</name>
    <dbReference type="NCBI Taxonomy" id="51314"/>
    <lineage>
        <taxon>Eukaryota</taxon>
        <taxon>Sar</taxon>
        <taxon>Alveolata</taxon>
        <taxon>Apicomplexa</taxon>
        <taxon>Conoidasida</taxon>
        <taxon>Coccidia</taxon>
        <taxon>Eucoccidiorida</taxon>
        <taxon>Eimeriorina</taxon>
        <taxon>Eimeriidae</taxon>
        <taxon>Eimeria</taxon>
    </lineage>
</organism>
<keyword evidence="4" id="KW-1185">Reference proteome</keyword>
<evidence type="ECO:0000313" key="4">
    <source>
        <dbReference type="Proteomes" id="UP000030750"/>
    </source>
</evidence>
<protein>
    <submittedName>
        <fullName evidence="3">Uncharacterized protein</fullName>
    </submittedName>
</protein>
<keyword evidence="1" id="KW-0175">Coiled coil</keyword>
<feature type="coiled-coil region" evidence="1">
    <location>
        <begin position="204"/>
        <end position="231"/>
    </location>
</feature>
<feature type="chain" id="PRO_5004672736" evidence="2">
    <location>
        <begin position="28"/>
        <end position="548"/>
    </location>
</feature>
<gene>
    <name evidence="3" type="ORF">EBH_0000640</name>
</gene>
<reference evidence="3" key="2">
    <citation type="submission" date="2013-10" db="EMBL/GenBank/DDBJ databases">
        <authorList>
            <person name="Aslett M."/>
        </authorList>
    </citation>
    <scope>NUCLEOTIDE SEQUENCE [LARGE SCALE GENOMIC DNA]</scope>
    <source>
        <strain evidence="3">Houghton</strain>
    </source>
</reference>
<name>U6LPX0_9EIME</name>
<sequence>MNLTAAVLFKFLLLGSSTLAAASSAHARKLQRQHLLFGKCTGDDFRTGGGPSAFSFLQEEPDSPPTEEECMQLLSEEDSLFAAGIAEAEVEDEEQSEPITAASTVEEAVARATELLQKEHKEGGAIESQGLKKSISLFRSAATDSTILVLGLGLQLVSLSKMAKNVIAVETDYTFCREFMNTKAGACVKQQNVHIYCPQPSASTSAEEAEAEEVQRQLEAAEDLMEDLVQHQFGDVPVTAVAVFGSFPAAKLALMQKFEDQSTAVLLSGRISAEGLKALSGSFRVLAAFEPDPASSSHSTKTLLLLQRLFTPPSQVDIWRQYTAKEWELQDNPAILTLWNTVNKVIEPIAAEEGVSRWTRGALFKYLQVHAHAAVTGTDEDWKNTTHSLQAILAVAGKGEKAENVIIQMKESALNLAWKAAKTSGVQEYFQLLLDFLAIIHSDDKMFIHAVICELIADTGRFIASPSTLDKVKDAIEEACELAEKDPQLLLPSLRLIRIEMNKGEKGMVECLRILVKMKEYASSSVDITHLVAAAAAKETVTKTEKTA</sequence>
<keyword evidence="2" id="KW-0732">Signal</keyword>
<proteinExistence type="predicted"/>
<feature type="signal peptide" evidence="2">
    <location>
        <begin position="1"/>
        <end position="27"/>
    </location>
</feature>
<dbReference type="OrthoDB" id="345813at2759"/>
<evidence type="ECO:0000313" key="3">
    <source>
        <dbReference type="EMBL" id="CDJ51318.1"/>
    </source>
</evidence>
<reference evidence="3" key="1">
    <citation type="submission" date="2013-10" db="EMBL/GenBank/DDBJ databases">
        <title>Genomic analysis of the causative agents of coccidiosis in chickens.</title>
        <authorList>
            <person name="Reid A.J."/>
            <person name="Blake D."/>
            <person name="Billington K."/>
            <person name="Browne H."/>
            <person name="Dunn M."/>
            <person name="Hung S."/>
            <person name="Kawahara F."/>
            <person name="Miranda-Saavedra D."/>
            <person name="Mourier T."/>
            <person name="Nagra H."/>
            <person name="Otto T.D."/>
            <person name="Rawlings N."/>
            <person name="Sanchez A."/>
            <person name="Sanders M."/>
            <person name="Subramaniam C."/>
            <person name="Tay Y."/>
            <person name="Dear P."/>
            <person name="Doerig C."/>
            <person name="Gruber A."/>
            <person name="Parkinson J."/>
            <person name="Shirley M."/>
            <person name="Wan K.L."/>
            <person name="Berriman M."/>
            <person name="Tomley F."/>
            <person name="Pain A."/>
        </authorList>
    </citation>
    <scope>NUCLEOTIDE SEQUENCE [LARGE SCALE GENOMIC DNA]</scope>
    <source>
        <strain evidence="3">Houghton</strain>
    </source>
</reference>
<evidence type="ECO:0000256" key="2">
    <source>
        <dbReference type="SAM" id="SignalP"/>
    </source>
</evidence>
<evidence type="ECO:0000256" key="1">
    <source>
        <dbReference type="SAM" id="Coils"/>
    </source>
</evidence>
<dbReference type="Proteomes" id="UP000030750">
    <property type="component" value="Unassembled WGS sequence"/>
</dbReference>
<dbReference type="VEuPathDB" id="ToxoDB:EBH_0000640"/>
<dbReference type="EMBL" id="HG712732">
    <property type="protein sequence ID" value="CDJ51318.1"/>
    <property type="molecule type" value="Genomic_DNA"/>
</dbReference>